<sequence>MQVYDIVVPGGDELKESIARELCPDENHAPPCPVPWSLSSAENGLLLTVCADQSTAEDVARRVGGRLPVLADPDDYPELIEQYRIERESRK</sequence>
<reference evidence="1 2" key="1">
    <citation type="submission" date="2020-08" db="EMBL/GenBank/DDBJ databases">
        <title>Sequencing the genomes of 1000 actinobacteria strains.</title>
        <authorList>
            <person name="Klenk H.-P."/>
        </authorList>
    </citation>
    <scope>NUCLEOTIDE SEQUENCE [LARGE SCALE GENOMIC DNA]</scope>
    <source>
        <strain evidence="1 2">DSM 45859</strain>
    </source>
</reference>
<accession>A0A840ISZ1</accession>
<dbReference type="AlphaFoldDB" id="A0A840ISZ1"/>
<dbReference type="Proteomes" id="UP000581769">
    <property type="component" value="Unassembled WGS sequence"/>
</dbReference>
<organism evidence="1 2">
    <name type="scientific">Amycolatopsis jiangsuensis</name>
    <dbReference type="NCBI Taxonomy" id="1181879"/>
    <lineage>
        <taxon>Bacteria</taxon>
        <taxon>Bacillati</taxon>
        <taxon>Actinomycetota</taxon>
        <taxon>Actinomycetes</taxon>
        <taxon>Pseudonocardiales</taxon>
        <taxon>Pseudonocardiaceae</taxon>
        <taxon>Amycolatopsis</taxon>
    </lineage>
</organism>
<keyword evidence="2" id="KW-1185">Reference proteome</keyword>
<protein>
    <submittedName>
        <fullName evidence="1">Uncharacterized protein</fullName>
    </submittedName>
</protein>
<dbReference type="EMBL" id="JACHMG010000001">
    <property type="protein sequence ID" value="MBB4685741.1"/>
    <property type="molecule type" value="Genomic_DNA"/>
</dbReference>
<comment type="caution">
    <text evidence="1">The sequence shown here is derived from an EMBL/GenBank/DDBJ whole genome shotgun (WGS) entry which is preliminary data.</text>
</comment>
<proteinExistence type="predicted"/>
<dbReference type="RefSeq" id="WP_184780718.1">
    <property type="nucleotide sequence ID" value="NZ_JACHMG010000001.1"/>
</dbReference>
<evidence type="ECO:0000313" key="2">
    <source>
        <dbReference type="Proteomes" id="UP000581769"/>
    </source>
</evidence>
<name>A0A840ISZ1_9PSEU</name>
<evidence type="ECO:0000313" key="1">
    <source>
        <dbReference type="EMBL" id="MBB4685741.1"/>
    </source>
</evidence>
<gene>
    <name evidence="1" type="ORF">BJY18_003226</name>
</gene>